<comment type="caution">
    <text evidence="2">The sequence shown here is derived from an EMBL/GenBank/DDBJ whole genome shotgun (WGS) entry which is preliminary data.</text>
</comment>
<dbReference type="PANTHER" id="PTHR37198">
    <property type="entry name" value="NUCLEOLIN"/>
    <property type="match status" value="1"/>
</dbReference>
<keyword evidence="1" id="KW-1133">Transmembrane helix</keyword>
<keyword evidence="1" id="KW-0812">Transmembrane</keyword>
<proteinExistence type="predicted"/>
<evidence type="ECO:0000313" key="2">
    <source>
        <dbReference type="EMBL" id="KAJ0969147.1"/>
    </source>
</evidence>
<accession>A0A9D5CAP2</accession>
<organism evidence="2 3">
    <name type="scientific">Dioscorea zingiberensis</name>
    <dbReference type="NCBI Taxonomy" id="325984"/>
    <lineage>
        <taxon>Eukaryota</taxon>
        <taxon>Viridiplantae</taxon>
        <taxon>Streptophyta</taxon>
        <taxon>Embryophyta</taxon>
        <taxon>Tracheophyta</taxon>
        <taxon>Spermatophyta</taxon>
        <taxon>Magnoliopsida</taxon>
        <taxon>Liliopsida</taxon>
        <taxon>Dioscoreales</taxon>
        <taxon>Dioscoreaceae</taxon>
        <taxon>Dioscorea</taxon>
    </lineage>
</organism>
<evidence type="ECO:0000313" key="3">
    <source>
        <dbReference type="Proteomes" id="UP001085076"/>
    </source>
</evidence>
<reference evidence="2" key="2">
    <citation type="journal article" date="2022" name="Hortic Res">
        <title>The genome of Dioscorea zingiberensis sheds light on the biosynthesis, origin and evolution of the medicinally important diosgenin saponins.</title>
        <authorList>
            <person name="Li Y."/>
            <person name="Tan C."/>
            <person name="Li Z."/>
            <person name="Guo J."/>
            <person name="Li S."/>
            <person name="Chen X."/>
            <person name="Wang C."/>
            <person name="Dai X."/>
            <person name="Yang H."/>
            <person name="Song W."/>
            <person name="Hou L."/>
            <person name="Xu J."/>
            <person name="Tong Z."/>
            <person name="Xu A."/>
            <person name="Yuan X."/>
            <person name="Wang W."/>
            <person name="Yang Q."/>
            <person name="Chen L."/>
            <person name="Sun Z."/>
            <person name="Wang K."/>
            <person name="Pan B."/>
            <person name="Chen J."/>
            <person name="Bao Y."/>
            <person name="Liu F."/>
            <person name="Qi X."/>
            <person name="Gang D.R."/>
            <person name="Wen J."/>
            <person name="Li J."/>
        </authorList>
    </citation>
    <scope>NUCLEOTIDE SEQUENCE</scope>
    <source>
        <strain evidence="2">Dzin_1.0</strain>
    </source>
</reference>
<feature type="transmembrane region" description="Helical" evidence="1">
    <location>
        <begin position="12"/>
        <end position="39"/>
    </location>
</feature>
<name>A0A9D5CAP2_9LILI</name>
<dbReference type="OrthoDB" id="1933309at2759"/>
<sequence length="115" mass="12450">MTTVAMTAAPLALPPVCILTVLSLTVSIPFGVLVATVAATEKLMSTLLPLPVQLQQQEAPDEEEDDEVVLVETPVMETTLDEGLLYKEEKVWEEINGIRTVVGYNAGLQEGEIIK</sequence>
<dbReference type="AlphaFoldDB" id="A0A9D5CAP2"/>
<protein>
    <submittedName>
        <fullName evidence="2">Uncharacterized protein</fullName>
    </submittedName>
</protein>
<reference evidence="2" key="1">
    <citation type="submission" date="2021-03" db="EMBL/GenBank/DDBJ databases">
        <authorList>
            <person name="Li Z."/>
            <person name="Yang C."/>
        </authorList>
    </citation>
    <scope>NUCLEOTIDE SEQUENCE</scope>
    <source>
        <strain evidence="2">Dzin_1.0</strain>
        <tissue evidence="2">Leaf</tissue>
    </source>
</reference>
<dbReference type="Proteomes" id="UP001085076">
    <property type="component" value="Miscellaneous, Linkage group lg06"/>
</dbReference>
<keyword evidence="3" id="KW-1185">Reference proteome</keyword>
<dbReference type="EMBL" id="JAGGNH010000006">
    <property type="protein sequence ID" value="KAJ0969147.1"/>
    <property type="molecule type" value="Genomic_DNA"/>
</dbReference>
<dbReference type="PANTHER" id="PTHR37198:SF1">
    <property type="entry name" value="NUCLEOLIN"/>
    <property type="match status" value="1"/>
</dbReference>
<evidence type="ECO:0000256" key="1">
    <source>
        <dbReference type="SAM" id="Phobius"/>
    </source>
</evidence>
<keyword evidence="1" id="KW-0472">Membrane</keyword>
<gene>
    <name evidence="2" type="ORF">J5N97_022024</name>
</gene>